<dbReference type="PIRSF" id="PIRSF006325">
    <property type="entry name" value="MeTrfase_bac"/>
    <property type="match status" value="1"/>
</dbReference>
<comment type="catalytic activity">
    <reaction evidence="3">
        <text>prephenate + S-adenosyl-L-methionine = carboxy-S-adenosyl-L-methionine + 3-phenylpyruvate + H2O</text>
        <dbReference type="Rhea" id="RHEA:51692"/>
        <dbReference type="ChEBI" id="CHEBI:15377"/>
        <dbReference type="ChEBI" id="CHEBI:18005"/>
        <dbReference type="ChEBI" id="CHEBI:29934"/>
        <dbReference type="ChEBI" id="CHEBI:59789"/>
        <dbReference type="ChEBI" id="CHEBI:134278"/>
    </reaction>
</comment>
<evidence type="ECO:0000313" key="6">
    <source>
        <dbReference type="EMBL" id="RIY31959.1"/>
    </source>
</evidence>
<feature type="binding site" evidence="3 4">
    <location>
        <begin position="96"/>
        <end position="97"/>
    </location>
    <ligand>
        <name>S-adenosyl-L-methionine</name>
        <dbReference type="ChEBI" id="CHEBI:59789"/>
    </ligand>
</feature>
<proteinExistence type="inferred from homology"/>
<feature type="domain" description="Methyltransferase type 12" evidence="5">
    <location>
        <begin position="60"/>
        <end position="167"/>
    </location>
</feature>
<dbReference type="Proteomes" id="UP000265691">
    <property type="component" value="Unassembled WGS sequence"/>
</dbReference>
<gene>
    <name evidence="3 6" type="primary">cmoA</name>
    <name evidence="6" type="ORF">CKF54_05830</name>
</gene>
<keyword evidence="7" id="KW-1185">Reference proteome</keyword>
<accession>A0A3A1Y3T4</accession>
<dbReference type="GO" id="GO:0016743">
    <property type="term" value="F:carboxyl- or carbamoyltransferase activity"/>
    <property type="evidence" value="ECO:0007669"/>
    <property type="project" value="UniProtKB-UniRule"/>
</dbReference>
<evidence type="ECO:0000259" key="5">
    <source>
        <dbReference type="Pfam" id="PF08242"/>
    </source>
</evidence>
<feature type="binding site" evidence="3">
    <location>
        <position position="206"/>
    </location>
    <ligand>
        <name>S-adenosyl-L-methionine</name>
        <dbReference type="ChEBI" id="CHEBI:59789"/>
    </ligand>
</feature>
<dbReference type="PANTHER" id="PTHR43861">
    <property type="entry name" value="TRANS-ACONITATE 2-METHYLTRANSFERASE-RELATED"/>
    <property type="match status" value="1"/>
</dbReference>
<dbReference type="InterPro" id="IPR005271">
    <property type="entry name" value="CmoA"/>
</dbReference>
<dbReference type="NCBIfam" id="TIGR00740">
    <property type="entry name" value="carboxy-S-adenosyl-L-methionine synthase CmoA"/>
    <property type="match status" value="1"/>
</dbReference>
<dbReference type="GO" id="GO:1904047">
    <property type="term" value="F:S-adenosyl-L-methionine binding"/>
    <property type="evidence" value="ECO:0007669"/>
    <property type="project" value="UniProtKB-UniRule"/>
</dbReference>
<keyword evidence="1 3" id="KW-0808">Transferase</keyword>
<keyword evidence="2 3" id="KW-0949">S-adenosyl-L-methionine</keyword>
<comment type="similarity">
    <text evidence="3">Belongs to the class I-like SAM-binding methyltransferase superfamily. Cx-SAM synthase family.</text>
</comment>
<evidence type="ECO:0000256" key="1">
    <source>
        <dbReference type="ARBA" id="ARBA00022679"/>
    </source>
</evidence>
<feature type="binding site" evidence="3 4">
    <location>
        <begin position="62"/>
        <end position="64"/>
    </location>
    <ligand>
        <name>S-adenosyl-L-methionine</name>
        <dbReference type="ChEBI" id="CHEBI:59789"/>
    </ligand>
</feature>
<dbReference type="AlphaFoldDB" id="A0A3A1Y3T4"/>
<evidence type="ECO:0000256" key="3">
    <source>
        <dbReference type="HAMAP-Rule" id="MF_01589"/>
    </source>
</evidence>
<dbReference type="SUPFAM" id="SSF53335">
    <property type="entry name" value="S-adenosyl-L-methionine-dependent methyltransferases"/>
    <property type="match status" value="1"/>
</dbReference>
<evidence type="ECO:0000313" key="7">
    <source>
        <dbReference type="Proteomes" id="UP000265691"/>
    </source>
</evidence>
<dbReference type="Pfam" id="PF08242">
    <property type="entry name" value="Methyltransf_12"/>
    <property type="match status" value="1"/>
</dbReference>
<dbReference type="Gene3D" id="3.40.50.150">
    <property type="entry name" value="Vaccinia Virus protein VP39"/>
    <property type="match status" value="1"/>
</dbReference>
<feature type="binding site" evidence="3 4">
    <location>
        <position position="139"/>
    </location>
    <ligand>
        <name>S-adenosyl-L-methionine</name>
        <dbReference type="ChEBI" id="CHEBI:59789"/>
    </ligand>
</feature>
<evidence type="ECO:0000256" key="2">
    <source>
        <dbReference type="ARBA" id="ARBA00022691"/>
    </source>
</evidence>
<reference evidence="6 7" key="1">
    <citation type="submission" date="2017-08" db="EMBL/GenBank/DDBJ databases">
        <title>Reclassification of Bisgaard taxon 37 and 44.</title>
        <authorList>
            <person name="Christensen H."/>
        </authorList>
    </citation>
    <scope>NUCLEOTIDE SEQUENCE [LARGE SCALE GENOMIC DNA]</scope>
    <source>
        <strain evidence="6 7">B96_3</strain>
    </source>
</reference>
<dbReference type="HAMAP" id="MF_01589">
    <property type="entry name" value="Cx_SAM_synthase"/>
    <property type="match status" value="1"/>
</dbReference>
<evidence type="ECO:0000256" key="4">
    <source>
        <dbReference type="PIRSR" id="PIRSR006325-1"/>
    </source>
</evidence>
<dbReference type="CDD" id="cd02440">
    <property type="entry name" value="AdoMet_MTases"/>
    <property type="match status" value="1"/>
</dbReference>
<dbReference type="OrthoDB" id="9779941at2"/>
<dbReference type="PANTHER" id="PTHR43861:SF2">
    <property type="entry name" value="CARBOXY-S-ADENOSYL-L-METHIONINE SYNTHASE"/>
    <property type="match status" value="1"/>
</dbReference>
<comment type="function">
    <text evidence="3">Catalyzes the conversion of S-adenosyl-L-methionine (SAM) to carboxy-S-adenosyl-L-methionine (Cx-SAM).</text>
</comment>
<dbReference type="InterPro" id="IPR013217">
    <property type="entry name" value="Methyltransf_12"/>
</dbReference>
<protein>
    <recommendedName>
        <fullName evidence="3">Carboxy-S-adenosyl-L-methionine synthase</fullName>
        <shortName evidence="3">Cx-SAM synthase</shortName>
        <ecNumber evidence="3">2.1.3.-</ecNumber>
    </recommendedName>
</protein>
<comment type="caution">
    <text evidence="6">The sequence shown here is derived from an EMBL/GenBank/DDBJ whole genome shotgun (WGS) entry which is preliminary data.</text>
</comment>
<dbReference type="EC" id="2.1.3.-" evidence="3"/>
<feature type="binding site" evidence="3 4">
    <location>
        <position position="37"/>
    </location>
    <ligand>
        <name>S-adenosyl-L-methionine</name>
        <dbReference type="ChEBI" id="CHEBI:59789"/>
    </ligand>
</feature>
<dbReference type="InterPro" id="IPR029063">
    <property type="entry name" value="SAM-dependent_MTases_sf"/>
</dbReference>
<dbReference type="GO" id="GO:0002098">
    <property type="term" value="P:tRNA wobble uridine modification"/>
    <property type="evidence" value="ECO:0007669"/>
    <property type="project" value="InterPro"/>
</dbReference>
<dbReference type="RefSeq" id="WP_119525428.1">
    <property type="nucleotide sequence ID" value="NZ_NRHC01000073.1"/>
</dbReference>
<comment type="caution">
    <text evidence="3">Lacks conserved residue(s) required for the propagation of feature annotation.</text>
</comment>
<name>A0A3A1Y3T4_9GAMM</name>
<sequence length="251" mass="28732">MTKDNIYADQDIPGDFQFNDVVAEVFPDMIQRSVPIYQAILDNIQLLGHRYIQEQSNVYDLGCSLGAMTFALRQSLPLKPERLGAVPQKVNFYAVDNSAPMIQRAQLKLAGYQSNYPTTFVLDNIENVQITNASMVIMNFVLQFFKPQDRYAQLERIYAGLNPGGVLVLSEKFTNPNAYAEEQIKQLHWDFKAKNGYSQLEIERKRNAIENVMILDSLPEHLARLEQIGFEVVIWQLGFNFCSILAFKPQK</sequence>
<comment type="subunit">
    <text evidence="3">Homodimer.</text>
</comment>
<dbReference type="EMBL" id="NRHC01000073">
    <property type="protein sequence ID" value="RIY31959.1"/>
    <property type="molecule type" value="Genomic_DNA"/>
</dbReference>
<organism evidence="6 7">
    <name type="scientific">Psittacicella hinzii</name>
    <dbReference type="NCBI Taxonomy" id="2028575"/>
    <lineage>
        <taxon>Bacteria</taxon>
        <taxon>Pseudomonadati</taxon>
        <taxon>Pseudomonadota</taxon>
        <taxon>Gammaproteobacteria</taxon>
        <taxon>Pasteurellales</taxon>
        <taxon>Psittacicellaceae</taxon>
        <taxon>Psittacicella</taxon>
    </lineage>
</organism>